<evidence type="ECO:0008006" key="4">
    <source>
        <dbReference type="Google" id="ProtNLM"/>
    </source>
</evidence>
<dbReference type="SUPFAM" id="SSF82171">
    <property type="entry name" value="DPP6 N-terminal domain-like"/>
    <property type="match status" value="1"/>
</dbReference>
<sequence length="1142" mass="130195">MNRFITRLLFHGTLLLGTIVSQAQTNTVEFGQNRVQFKNFKWRYYQSRHFNTYFSQNGLELGKYAAQVAERELPQLEQFMETNPRQRINIVVYNSFGEMKQSNIGIGIEWQNTGGVTKLVGNKMIVYFDGNHENLRRQIRQGIARIMLETLLFGEDIGEFAGNAALIDFPKWFTDGFIGYAAENWTAKQDEDLKLILMSGKYSNFNALAYDHSLLAGQAFWYYVESKYGKDAVPYLMYITRINRGLKKGFEQVLNQTPKKATQDFFVFFQKRFQEDNRRRKTSAKGRTIVAQEITPKKDFYRFNPNPVNTSYAVVEFKKGVYRVEIQQGWNKPKVLLKSGVMQLANQVDPNYPQMAWNTKGNRLAVIYEHEGKTKLMVYDLITRITIRQELNQFDRVIDFKYMPVQENTLLLSAVKNGHTDIFTYSISNSKTEQITNDVYDDLDPAFAAFPGKSGIIYSSNRPSPKGRGSDTSLMNRPFNIFMVDNWNRSADKQITQLTDLQYGNARLPMQYNTTHFTFVSDANGIRNRYAGFFKSQAAGVDSLFYVGSEILHNPEPEELDSALAAYGTTAPDSVEAVMITKDSTYSFPISNYPYGIQESRVTGEKGEVSEVVQYADIKRLMKLKVDTVALKKRNVNARPTNFRRSQMHADSLRLGFPTLQAPSKDTGSHPNFFQNEFANEPADTIVNAPTGNETTTGEPSLFGKPKATADEPILKKSKLFPYKFKFASDYLILQLDNSVLINKYQPFTGQPSGPIRLTDPVNGLIRIGVSDLFEDLKFNGGFRIPSSLQGSEYFFSTSYLKKRFDYKFTYYRKVDKNNGFVIPDQQGNDSAFVHTKMITNIYQGEVRYPFDQVRSIRLSAGIRTDRLVVQTENKEAAMSPDFKETYALARLEYVYDNTINPAINIWNGTRYKIYGETNAQLTNGGLNELFNGSTPAGKGRFTYNMGVDIRHYEKIYRNFIWATRFAMDMSWGSRKLLYYLGGVDNWLNPQINTSNKVNTSANYAYQTLAENLRGYKQNARNGNNVMLLNTELRLPVFSTFIDKPINSAFLRNFQVTSFIDIGTAWNGKLSFKDANYGNYPNDNGSVVTRVKEGFLGPFVGGYGFGARTTIAGYFLRADAGWPAVAFFRGSPIWYFGMGVDF</sequence>
<proteinExistence type="predicted"/>
<name>A0A561Q3W2_9BACT</name>
<feature type="signal peptide" evidence="1">
    <location>
        <begin position="1"/>
        <end position="23"/>
    </location>
</feature>
<keyword evidence="3" id="KW-1185">Reference proteome</keyword>
<dbReference type="EMBL" id="VIWO01000001">
    <property type="protein sequence ID" value="TWF45036.1"/>
    <property type="molecule type" value="Genomic_DNA"/>
</dbReference>
<comment type="caution">
    <text evidence="2">The sequence shown here is derived from an EMBL/GenBank/DDBJ whole genome shotgun (WGS) entry which is preliminary data.</text>
</comment>
<organism evidence="2 3">
    <name type="scientific">Chitinophaga polysaccharea</name>
    <dbReference type="NCBI Taxonomy" id="1293035"/>
    <lineage>
        <taxon>Bacteria</taxon>
        <taxon>Pseudomonadati</taxon>
        <taxon>Bacteroidota</taxon>
        <taxon>Chitinophagia</taxon>
        <taxon>Chitinophagales</taxon>
        <taxon>Chitinophagaceae</taxon>
        <taxon>Chitinophaga</taxon>
    </lineage>
</organism>
<evidence type="ECO:0000313" key="3">
    <source>
        <dbReference type="Proteomes" id="UP000320811"/>
    </source>
</evidence>
<evidence type="ECO:0000313" key="2">
    <source>
        <dbReference type="EMBL" id="TWF45036.1"/>
    </source>
</evidence>
<accession>A0A561Q3W2</accession>
<dbReference type="InterPro" id="IPR011042">
    <property type="entry name" value="6-blade_b-propeller_TolB-like"/>
</dbReference>
<feature type="chain" id="PRO_5021891416" description="WD40 repeat protein" evidence="1">
    <location>
        <begin position="24"/>
        <end position="1142"/>
    </location>
</feature>
<reference evidence="2 3" key="1">
    <citation type="submission" date="2019-06" db="EMBL/GenBank/DDBJ databases">
        <title>Sorghum-associated microbial communities from plants grown in Nebraska, USA.</title>
        <authorList>
            <person name="Schachtman D."/>
        </authorList>
    </citation>
    <scope>NUCLEOTIDE SEQUENCE [LARGE SCALE GENOMIC DNA]</scope>
    <source>
        <strain evidence="2 3">1209</strain>
    </source>
</reference>
<protein>
    <recommendedName>
        <fullName evidence="4">WD40 repeat protein</fullName>
    </recommendedName>
</protein>
<keyword evidence="1" id="KW-0732">Signal</keyword>
<dbReference type="RefSeq" id="WP_145663002.1">
    <property type="nucleotide sequence ID" value="NZ_VIWO01000001.1"/>
</dbReference>
<dbReference type="Proteomes" id="UP000320811">
    <property type="component" value="Unassembled WGS sequence"/>
</dbReference>
<dbReference type="OrthoDB" id="9760276at2"/>
<evidence type="ECO:0000256" key="1">
    <source>
        <dbReference type="SAM" id="SignalP"/>
    </source>
</evidence>
<gene>
    <name evidence="2" type="ORF">FHW36_101962</name>
</gene>
<dbReference type="AlphaFoldDB" id="A0A561Q3W2"/>
<dbReference type="Gene3D" id="2.120.10.30">
    <property type="entry name" value="TolB, C-terminal domain"/>
    <property type="match status" value="1"/>
</dbReference>